<protein>
    <submittedName>
        <fullName evidence="2">Uncharacterized protein</fullName>
    </submittedName>
</protein>
<dbReference type="EMBL" id="MCGR01000012">
    <property type="protein sequence ID" value="ORY88048.1"/>
    <property type="molecule type" value="Genomic_DNA"/>
</dbReference>
<dbReference type="OrthoDB" id="2528475at2759"/>
<feature type="region of interest" description="Disordered" evidence="1">
    <location>
        <begin position="192"/>
        <end position="237"/>
    </location>
</feature>
<organism evidence="2 3">
    <name type="scientific">Leucosporidium creatinivorum</name>
    <dbReference type="NCBI Taxonomy" id="106004"/>
    <lineage>
        <taxon>Eukaryota</taxon>
        <taxon>Fungi</taxon>
        <taxon>Dikarya</taxon>
        <taxon>Basidiomycota</taxon>
        <taxon>Pucciniomycotina</taxon>
        <taxon>Microbotryomycetes</taxon>
        <taxon>Leucosporidiales</taxon>
        <taxon>Leucosporidium</taxon>
    </lineage>
</organism>
<dbReference type="AlphaFoldDB" id="A0A1Y2FVM6"/>
<feature type="compositionally biased region" description="Polar residues" evidence="1">
    <location>
        <begin position="40"/>
        <end position="50"/>
    </location>
</feature>
<feature type="non-terminal residue" evidence="2">
    <location>
        <position position="1"/>
    </location>
</feature>
<sequence>MIPSRRKTSAVDVPRQAESIPARLARLRSEQRGARRRFDSTASVVASTSRPRLPPLAATVEVNRPTRRTAPGPPPPPSWTAAAVTDGENRRGTWLREAKASGRGPSPTKERMLASLEATSDSSRPSPIPPGPPSLAQCVGEVVACDLSLPPAESLLLEHVHLLPPHLRLRMFDVAARSWPLEERAVVELLREDEDGWAEESEGDEAETEGDNDTRGDGEGLEGDWEEEDEEGGASASWDVRLGDGRGILSPFATLTSLNLAYSPLKLPFLRSLLINHSNPSKPIPSFPHLSTLNLAATHSLHFSEAFFALLSLLISLRHLSLAGKTLDHPSSVTQSTFLPRLAAATPTLLSVDLSYTTWPPILIRGVDWDSRWLDLKVVGMRRDLVNWKGEEIGEAKKEKIRKDVWAMISTGRKKPRRWVEVIV</sequence>
<proteinExistence type="predicted"/>
<name>A0A1Y2FVM6_9BASI</name>
<dbReference type="SUPFAM" id="SSF52058">
    <property type="entry name" value="L domain-like"/>
    <property type="match status" value="1"/>
</dbReference>
<feature type="compositionally biased region" description="Basic and acidic residues" evidence="1">
    <location>
        <begin position="27"/>
        <end position="39"/>
    </location>
</feature>
<feature type="compositionally biased region" description="Acidic residues" evidence="1">
    <location>
        <begin position="192"/>
        <end position="211"/>
    </location>
</feature>
<dbReference type="InParanoid" id="A0A1Y2FVM6"/>
<gene>
    <name evidence="2" type="ORF">BCR35DRAFT_301956</name>
</gene>
<keyword evidence="3" id="KW-1185">Reference proteome</keyword>
<reference evidence="2 3" key="1">
    <citation type="submission" date="2016-07" db="EMBL/GenBank/DDBJ databases">
        <title>Pervasive Adenine N6-methylation of Active Genes in Fungi.</title>
        <authorList>
            <consortium name="DOE Joint Genome Institute"/>
            <person name="Mondo S.J."/>
            <person name="Dannebaum R.O."/>
            <person name="Kuo R.C."/>
            <person name="Labutti K."/>
            <person name="Haridas S."/>
            <person name="Kuo A."/>
            <person name="Salamov A."/>
            <person name="Ahrendt S.R."/>
            <person name="Lipzen A."/>
            <person name="Sullivan W."/>
            <person name="Andreopoulos W.B."/>
            <person name="Clum A."/>
            <person name="Lindquist E."/>
            <person name="Daum C."/>
            <person name="Ramamoorthy G.K."/>
            <person name="Gryganskyi A."/>
            <person name="Culley D."/>
            <person name="Magnuson J.K."/>
            <person name="James T.Y."/>
            <person name="O'Malley M.A."/>
            <person name="Stajich J.E."/>
            <person name="Spatafora J.W."/>
            <person name="Visel A."/>
            <person name="Grigoriev I.V."/>
        </authorList>
    </citation>
    <scope>NUCLEOTIDE SEQUENCE [LARGE SCALE GENOMIC DNA]</scope>
    <source>
        <strain evidence="2 3">62-1032</strain>
    </source>
</reference>
<accession>A0A1Y2FVM6</accession>
<feature type="compositionally biased region" description="Acidic residues" evidence="1">
    <location>
        <begin position="219"/>
        <end position="232"/>
    </location>
</feature>
<comment type="caution">
    <text evidence="2">The sequence shown here is derived from an EMBL/GenBank/DDBJ whole genome shotgun (WGS) entry which is preliminary data.</text>
</comment>
<evidence type="ECO:0000256" key="1">
    <source>
        <dbReference type="SAM" id="MobiDB-lite"/>
    </source>
</evidence>
<evidence type="ECO:0000313" key="2">
    <source>
        <dbReference type="EMBL" id="ORY88048.1"/>
    </source>
</evidence>
<dbReference type="Proteomes" id="UP000193467">
    <property type="component" value="Unassembled WGS sequence"/>
</dbReference>
<evidence type="ECO:0000313" key="3">
    <source>
        <dbReference type="Proteomes" id="UP000193467"/>
    </source>
</evidence>
<feature type="region of interest" description="Disordered" evidence="1">
    <location>
        <begin position="27"/>
        <end position="83"/>
    </location>
</feature>